<proteinExistence type="predicted"/>
<dbReference type="GO" id="GO:0006047">
    <property type="term" value="P:UDP-N-acetylglucosamine metabolic process"/>
    <property type="evidence" value="ECO:0007669"/>
    <property type="project" value="TreeGrafter"/>
</dbReference>
<dbReference type="PROSITE" id="PS51464">
    <property type="entry name" value="SIS"/>
    <property type="match status" value="1"/>
</dbReference>
<name>A0A8J8BE40_9ACTN</name>
<dbReference type="Pfam" id="PF01380">
    <property type="entry name" value="SIS"/>
    <property type="match status" value="1"/>
</dbReference>
<dbReference type="InterPro" id="IPR035466">
    <property type="entry name" value="GlmS/AgaS_SIS"/>
</dbReference>
<dbReference type="GO" id="GO:0097367">
    <property type="term" value="F:carbohydrate derivative binding"/>
    <property type="evidence" value="ECO:0007669"/>
    <property type="project" value="InterPro"/>
</dbReference>
<feature type="domain" description="Glutamine amidotransferase type-2" evidence="8">
    <location>
        <begin position="119"/>
        <end position="416"/>
    </location>
</feature>
<evidence type="ECO:0000256" key="5">
    <source>
        <dbReference type="ARBA" id="ARBA00022679"/>
    </source>
</evidence>
<evidence type="ECO:0000259" key="9">
    <source>
        <dbReference type="PROSITE" id="PS51464"/>
    </source>
</evidence>
<keyword evidence="6" id="KW-0677">Repeat</keyword>
<keyword evidence="4" id="KW-0032">Aminotransferase</keyword>
<dbReference type="EMBL" id="JAGSXH010000217">
    <property type="protein sequence ID" value="MBS2966892.1"/>
    <property type="molecule type" value="Genomic_DNA"/>
</dbReference>
<dbReference type="PANTHER" id="PTHR10937">
    <property type="entry name" value="GLUCOSAMINE--FRUCTOSE-6-PHOSPHATE AMINOTRANSFERASE, ISOMERIZING"/>
    <property type="match status" value="1"/>
</dbReference>
<organism evidence="10 11">
    <name type="scientific">Actinocrinis puniceicyclus</name>
    <dbReference type="NCBI Taxonomy" id="977794"/>
    <lineage>
        <taxon>Bacteria</taxon>
        <taxon>Bacillati</taxon>
        <taxon>Actinomycetota</taxon>
        <taxon>Actinomycetes</taxon>
        <taxon>Catenulisporales</taxon>
        <taxon>Actinospicaceae</taxon>
        <taxon>Actinocrinis</taxon>
    </lineage>
</organism>
<evidence type="ECO:0000259" key="8">
    <source>
        <dbReference type="PROSITE" id="PS51278"/>
    </source>
</evidence>
<dbReference type="GO" id="GO:0004360">
    <property type="term" value="F:glutamine-fructose-6-phosphate transaminase (isomerizing) activity"/>
    <property type="evidence" value="ECO:0007669"/>
    <property type="project" value="UniProtKB-EC"/>
</dbReference>
<dbReference type="GO" id="GO:0006002">
    <property type="term" value="P:fructose 6-phosphate metabolic process"/>
    <property type="evidence" value="ECO:0007669"/>
    <property type="project" value="TreeGrafter"/>
</dbReference>
<dbReference type="InterPro" id="IPR017932">
    <property type="entry name" value="GATase_2_dom"/>
</dbReference>
<keyword evidence="5" id="KW-0808">Transferase</keyword>
<dbReference type="EC" id="2.6.1.16" evidence="2"/>
<sequence length="1113" mass="117400">MGTAIEQGALLGDLASAARTGERLDALNSALENTVRLLSSPAGTHLLAADPAAAALLGERVETVHSRLRIANASLDAGEADWDADEVEQVQILLRRALDLAWTLAEDRIAAAARVRELAGLGAAAGAAELSPAASVSYFALEMALDSLDRLEVRGRDSAGVHLWVRLSETDLADLAPMVAQRHDALFRSGAVEQVAGCLSIVYKTASLVGRLGDNVRALRASIRDDALLREILRRPSARVSVLGHTRWASVGRVSQPNAHPLNNLAYSSTLADAHTTRAAGSARYAVGALNGDIDNHVELRTGEGIEADPEVTTDAKLIPVMVAQRLDDGADAAGALHDCLRRYRGSMAIGVQTDDAPDRLLLGVKGGGQGLYVGLGPAGYLVASEVFGLVAWSTRYLRIDVDGDAPGEAVVVCVDGADAGTAAGLRRIDGTGAAHQIPEAQFRLPEVATRDIARGGFERYLEKELAEAPASFRRTLRGRVHERDGRLTVDLPDSALPTSVRERLRDGSLDEVIFIGQGTAAVAASGIAYLAESLFGDRIRVRTMPATELSAWHLHRDLSHACIVAISQSGTTTDTNRTVDLVRERGATVLAIVNRRDSDLVAKSDGVLYTSDGRDIEMAVASTKAFYAQAAAGMLLSLGFAKQAGILDPHDEDALLRTLAEIPDKLEELEKSKAGIAAIAEQVACRYRYSAVLGSGPNRIAAAEVRIKLSELCYCGVSSDAVEDKKHIDLSAESLVLVCAAGTPVTQLHDVVKEVEIFAAHRNRPVMIVDAGTGGLWPTELIIEVPPTHPKLAWILSTAAGHLFAYYAARAIDQAGDDLRLALTALDQGEPGGTVAAALALGRFVDDCGRGLLRGVLGSDTGMRLAAAHWFLTGALPASALPEYTEGADPLEFVRQILDAAVDEMTRSIDSVKHQAKTVTVGTSRSGAYLFDSRLAKAVLETGVDRDTLGYATLAALRGYDAVVTAVAGATRYALSGSPNDLRIKVVSKSGIAQDLPSRADAGTELMGTKKLAVETGSVRLERGINDGRLVLIVPETSGSRPVGVTLLHVELAPRASGTALLAALEASGPRLLELRAAITERDRPFTTEALSALDPELVLLAPAARVAAAMG</sequence>
<gene>
    <name evidence="10" type="ORF">KGA66_27915</name>
</gene>
<dbReference type="CDD" id="cd05008">
    <property type="entry name" value="SIS_GlmS_GlmD_1"/>
    <property type="match status" value="1"/>
</dbReference>
<dbReference type="GO" id="GO:0006487">
    <property type="term" value="P:protein N-linked glycosylation"/>
    <property type="evidence" value="ECO:0007669"/>
    <property type="project" value="TreeGrafter"/>
</dbReference>
<evidence type="ECO:0000256" key="6">
    <source>
        <dbReference type="ARBA" id="ARBA00022737"/>
    </source>
</evidence>
<evidence type="ECO:0000256" key="7">
    <source>
        <dbReference type="ARBA" id="ARBA00022962"/>
    </source>
</evidence>
<dbReference type="InterPro" id="IPR046348">
    <property type="entry name" value="SIS_dom_sf"/>
</dbReference>
<comment type="catalytic activity">
    <reaction evidence="1">
        <text>D-fructose 6-phosphate + L-glutamine = D-glucosamine 6-phosphate + L-glutamate</text>
        <dbReference type="Rhea" id="RHEA:13237"/>
        <dbReference type="ChEBI" id="CHEBI:29985"/>
        <dbReference type="ChEBI" id="CHEBI:58359"/>
        <dbReference type="ChEBI" id="CHEBI:58725"/>
        <dbReference type="ChEBI" id="CHEBI:61527"/>
        <dbReference type="EC" id="2.6.1.16"/>
    </reaction>
</comment>
<accession>A0A8J8BE40</accession>
<protein>
    <recommendedName>
        <fullName evidence="3">Glutamine--fructose-6-phosphate aminotransferase [isomerizing]</fullName>
        <ecNumber evidence="2">2.6.1.16</ecNumber>
    </recommendedName>
</protein>
<dbReference type="InterPro" id="IPR029055">
    <property type="entry name" value="Ntn_hydrolases_N"/>
</dbReference>
<dbReference type="PANTHER" id="PTHR10937:SF0">
    <property type="entry name" value="GLUTAMINE--FRUCTOSE-6-PHOSPHATE TRANSAMINASE (ISOMERIZING)"/>
    <property type="match status" value="1"/>
</dbReference>
<evidence type="ECO:0000256" key="3">
    <source>
        <dbReference type="ARBA" id="ARBA00016090"/>
    </source>
</evidence>
<evidence type="ECO:0000256" key="4">
    <source>
        <dbReference type="ARBA" id="ARBA00022576"/>
    </source>
</evidence>
<feature type="domain" description="SIS" evidence="9">
    <location>
        <begin position="501"/>
        <end position="647"/>
    </location>
</feature>
<keyword evidence="11" id="KW-1185">Reference proteome</keyword>
<dbReference type="AlphaFoldDB" id="A0A8J8BE40"/>
<evidence type="ECO:0000313" key="10">
    <source>
        <dbReference type="EMBL" id="MBS2966892.1"/>
    </source>
</evidence>
<evidence type="ECO:0000256" key="2">
    <source>
        <dbReference type="ARBA" id="ARBA00012916"/>
    </source>
</evidence>
<keyword evidence="7" id="KW-0315">Glutamine amidotransferase</keyword>
<evidence type="ECO:0000256" key="1">
    <source>
        <dbReference type="ARBA" id="ARBA00001031"/>
    </source>
</evidence>
<dbReference type="Proteomes" id="UP000677913">
    <property type="component" value="Unassembled WGS sequence"/>
</dbReference>
<dbReference type="SUPFAM" id="SSF53697">
    <property type="entry name" value="SIS domain"/>
    <property type="match status" value="1"/>
</dbReference>
<dbReference type="InterPro" id="IPR001347">
    <property type="entry name" value="SIS_dom"/>
</dbReference>
<comment type="caution">
    <text evidence="10">The sequence shown here is derived from an EMBL/GenBank/DDBJ whole genome shotgun (WGS) entry which is preliminary data.</text>
</comment>
<reference evidence="10" key="1">
    <citation type="submission" date="2021-04" db="EMBL/GenBank/DDBJ databases">
        <title>Genome based classification of Actinospica acidithermotolerans sp. nov., an actinobacterium isolated from an Indonesian hot spring.</title>
        <authorList>
            <person name="Kusuma A.B."/>
            <person name="Putra K.E."/>
            <person name="Nafisah S."/>
            <person name="Loh J."/>
            <person name="Nouioui I."/>
            <person name="Goodfellow M."/>
        </authorList>
    </citation>
    <scope>NUCLEOTIDE SEQUENCE</scope>
    <source>
        <strain evidence="10">DSM 45618</strain>
    </source>
</reference>
<dbReference type="PROSITE" id="PS51278">
    <property type="entry name" value="GATASE_TYPE_2"/>
    <property type="match status" value="1"/>
</dbReference>
<dbReference type="Gene3D" id="3.40.50.10490">
    <property type="entry name" value="Glucose-6-phosphate isomerase like protein, domain 1"/>
    <property type="match status" value="2"/>
</dbReference>
<dbReference type="Gene3D" id="3.60.20.10">
    <property type="entry name" value="Glutamine Phosphoribosylpyrophosphate, subunit 1, domain 1"/>
    <property type="match status" value="1"/>
</dbReference>
<dbReference type="SUPFAM" id="SSF56235">
    <property type="entry name" value="N-terminal nucleophile aminohydrolases (Ntn hydrolases)"/>
    <property type="match status" value="1"/>
</dbReference>
<evidence type="ECO:0000313" key="11">
    <source>
        <dbReference type="Proteomes" id="UP000677913"/>
    </source>
</evidence>